<dbReference type="InterPro" id="IPR003753">
    <property type="entry name" value="Exonuc_VII_L"/>
</dbReference>
<dbReference type="GO" id="GO:0005737">
    <property type="term" value="C:cytoplasm"/>
    <property type="evidence" value="ECO:0007669"/>
    <property type="project" value="UniProtKB-SubCell"/>
</dbReference>
<dbReference type="RefSeq" id="WP_066134267.1">
    <property type="nucleotide sequence ID" value="NZ_CP014525.1"/>
</dbReference>
<evidence type="ECO:0000256" key="7">
    <source>
        <dbReference type="SAM" id="MobiDB-lite"/>
    </source>
</evidence>
<dbReference type="STRING" id="1549855.AY555_05100"/>
<keyword evidence="1 5" id="KW-0963">Cytoplasm</keyword>
<evidence type="ECO:0000313" key="10">
    <source>
        <dbReference type="EMBL" id="AMW34658.1"/>
    </source>
</evidence>
<feature type="domain" description="Exonuclease VII large subunit C-terminal" evidence="8">
    <location>
        <begin position="135"/>
        <end position="493"/>
    </location>
</feature>
<dbReference type="Pfam" id="PF02601">
    <property type="entry name" value="Exonuc_VII_L"/>
    <property type="match status" value="1"/>
</dbReference>
<dbReference type="GO" id="GO:0009318">
    <property type="term" value="C:exodeoxyribonuclease VII complex"/>
    <property type="evidence" value="ECO:0007669"/>
    <property type="project" value="UniProtKB-UniRule"/>
</dbReference>
<dbReference type="PANTHER" id="PTHR30008">
    <property type="entry name" value="EXODEOXYRIBONUCLEASE 7 LARGE SUBUNIT"/>
    <property type="match status" value="1"/>
</dbReference>
<dbReference type="Proteomes" id="UP000076066">
    <property type="component" value="Chromosome"/>
</dbReference>
<evidence type="ECO:0000259" key="8">
    <source>
        <dbReference type="Pfam" id="PF02601"/>
    </source>
</evidence>
<dbReference type="KEGG" id="hjo:AY555_05100"/>
<feature type="domain" description="OB-fold nucleic acid binding" evidence="9">
    <location>
        <begin position="20"/>
        <end position="111"/>
    </location>
</feature>
<dbReference type="GO" id="GO:0008855">
    <property type="term" value="F:exodeoxyribonuclease VII activity"/>
    <property type="evidence" value="ECO:0007669"/>
    <property type="project" value="UniProtKB-UniRule"/>
</dbReference>
<evidence type="ECO:0000256" key="1">
    <source>
        <dbReference type="ARBA" id="ARBA00022490"/>
    </source>
</evidence>
<dbReference type="InterPro" id="IPR020579">
    <property type="entry name" value="Exonuc_VII_lsu_C"/>
</dbReference>
<keyword evidence="3 5" id="KW-0378">Hydrolase</keyword>
<organism evidence="10 11">
    <name type="scientific">Haematospirillum jordaniae</name>
    <dbReference type="NCBI Taxonomy" id="1549855"/>
    <lineage>
        <taxon>Bacteria</taxon>
        <taxon>Pseudomonadati</taxon>
        <taxon>Pseudomonadota</taxon>
        <taxon>Alphaproteobacteria</taxon>
        <taxon>Rhodospirillales</taxon>
        <taxon>Novispirillaceae</taxon>
        <taxon>Haematospirillum</taxon>
    </lineage>
</organism>
<keyword evidence="11" id="KW-1185">Reference proteome</keyword>
<gene>
    <name evidence="5" type="primary">xseA</name>
    <name evidence="10" type="ORF">AY555_05100</name>
</gene>
<evidence type="ECO:0000313" key="11">
    <source>
        <dbReference type="Proteomes" id="UP000076066"/>
    </source>
</evidence>
<dbReference type="EC" id="3.1.11.6" evidence="5"/>
<dbReference type="GeneID" id="53316528"/>
<dbReference type="NCBIfam" id="TIGR00237">
    <property type="entry name" value="xseA"/>
    <property type="match status" value="1"/>
</dbReference>
<dbReference type="AlphaFoldDB" id="A0A143DEV9"/>
<evidence type="ECO:0000256" key="2">
    <source>
        <dbReference type="ARBA" id="ARBA00022722"/>
    </source>
</evidence>
<dbReference type="EMBL" id="CP014525">
    <property type="protein sequence ID" value="AMW34658.1"/>
    <property type="molecule type" value="Genomic_DNA"/>
</dbReference>
<protein>
    <recommendedName>
        <fullName evidence="5">Exodeoxyribonuclease 7 large subunit</fullName>
        <ecNumber evidence="5">3.1.11.6</ecNumber>
    </recommendedName>
    <alternativeName>
        <fullName evidence="5">Exodeoxyribonuclease VII large subunit</fullName>
        <shortName evidence="5">Exonuclease VII large subunit</shortName>
    </alternativeName>
</protein>
<keyword evidence="2 5" id="KW-0540">Nuclease</keyword>
<comment type="subcellular location">
    <subcellularLocation>
        <location evidence="5 6">Cytoplasm</location>
    </subcellularLocation>
</comment>
<feature type="compositionally biased region" description="Basic and acidic residues" evidence="7">
    <location>
        <begin position="508"/>
        <end position="520"/>
    </location>
</feature>
<dbReference type="GO" id="GO:0006308">
    <property type="term" value="P:DNA catabolic process"/>
    <property type="evidence" value="ECO:0007669"/>
    <property type="project" value="UniProtKB-UniRule"/>
</dbReference>
<comment type="function">
    <text evidence="5">Bidirectionally degrades single-stranded DNA into large acid-insoluble oligonucleotides, which are then degraded further into small acid-soluble oligonucleotides.</text>
</comment>
<dbReference type="Pfam" id="PF13742">
    <property type="entry name" value="tRNA_anti_2"/>
    <property type="match status" value="1"/>
</dbReference>
<dbReference type="CDD" id="cd04489">
    <property type="entry name" value="ExoVII_LU_OBF"/>
    <property type="match status" value="1"/>
</dbReference>
<dbReference type="PANTHER" id="PTHR30008:SF0">
    <property type="entry name" value="EXODEOXYRIBONUCLEASE 7 LARGE SUBUNIT"/>
    <property type="match status" value="1"/>
</dbReference>
<name>A0A143DEV9_9PROT</name>
<evidence type="ECO:0000259" key="9">
    <source>
        <dbReference type="Pfam" id="PF13742"/>
    </source>
</evidence>
<evidence type="ECO:0000256" key="4">
    <source>
        <dbReference type="ARBA" id="ARBA00022839"/>
    </source>
</evidence>
<evidence type="ECO:0000256" key="3">
    <source>
        <dbReference type="ARBA" id="ARBA00022801"/>
    </source>
</evidence>
<feature type="region of interest" description="Disordered" evidence="7">
    <location>
        <begin position="497"/>
        <end position="520"/>
    </location>
</feature>
<keyword evidence="4 5" id="KW-0269">Exonuclease</keyword>
<dbReference type="GO" id="GO:0003676">
    <property type="term" value="F:nucleic acid binding"/>
    <property type="evidence" value="ECO:0007669"/>
    <property type="project" value="InterPro"/>
</dbReference>
<sequence>MTATETTGQADPVHNLPERTVSEVSTDLKRMVEDRFARVRVRGEISQPKLAGSGHCYLRLKDDNAVLDGVIWKGTYPKLGTKPQDGLEVIVTGRLTTWPGRSSYQIVIESLELAGEGALLKLLEERRRRLAAEGLFDPATKKALPFLPRVIGVVTSPTGAVIRDILHRLSDRFPVHVLVWPVLVQGEGAAAQIAAAVRGFNALGSDSPIVRPDLVIVARGGGSLEDLMAFNEEEVVRAVAASDIPVISAVGHETDTTLCDFAADRRAPTPTGAAEIAVPVRLDLCVQVADVARRLTAATRRSFAEQGTRLQGLARGLPPLDRLVQGHVQRLEDRAERLGTAVGSFLERNRSSFLALAAALRHPRDRVAMAFARLDTAGSALSGAFRLSLGGASTRLGSSAVRLAAVSPVRGLAQGRDRVTGLEQRLVAAMHRLQQDEGQRLLNAAERLEAASWQRALQRGYAVVRDSNGLLVDRRASVRVGDVLSIQLADGDLPVVARGPGGRVSRRTRQDSDPRQDSLF</sequence>
<evidence type="ECO:0000256" key="5">
    <source>
        <dbReference type="HAMAP-Rule" id="MF_00378"/>
    </source>
</evidence>
<dbReference type="HAMAP" id="MF_00378">
    <property type="entry name" value="Exonuc_7_L"/>
    <property type="match status" value="1"/>
</dbReference>
<comment type="catalytic activity">
    <reaction evidence="5 6">
        <text>Exonucleolytic cleavage in either 5'- to 3'- or 3'- to 5'-direction to yield nucleoside 5'-phosphates.</text>
        <dbReference type="EC" id="3.1.11.6"/>
    </reaction>
</comment>
<accession>A0A143DEV9</accession>
<dbReference type="InterPro" id="IPR025824">
    <property type="entry name" value="OB-fold_nuc-bd_dom"/>
</dbReference>
<proteinExistence type="inferred from homology"/>
<evidence type="ECO:0000256" key="6">
    <source>
        <dbReference type="RuleBase" id="RU004355"/>
    </source>
</evidence>
<comment type="similarity">
    <text evidence="5 6">Belongs to the XseA family.</text>
</comment>
<dbReference type="OrthoDB" id="9802795at2"/>
<reference evidence="10 11" key="1">
    <citation type="submission" date="2016-02" db="EMBL/GenBank/DDBJ databases">
        <title>Complete Genome of H5569, the type strain of the newly described species Haematospirillium jordaniae.</title>
        <authorList>
            <person name="Nicholson A.C."/>
            <person name="Humrighouse B.W."/>
            <person name="Loparov V."/>
            <person name="McQuiston J.R."/>
        </authorList>
    </citation>
    <scope>NUCLEOTIDE SEQUENCE [LARGE SCALE GENOMIC DNA]</scope>
    <source>
        <strain evidence="10 11">H5569</strain>
    </source>
</reference>
<comment type="subunit">
    <text evidence="5">Heterooligomer composed of large and small subunits.</text>
</comment>